<dbReference type="AlphaFoldDB" id="A0A5B7I429"/>
<keyword evidence="3" id="KW-1185">Reference proteome</keyword>
<protein>
    <submittedName>
        <fullName evidence="2">Uncharacterized protein</fullName>
    </submittedName>
</protein>
<organism evidence="2 3">
    <name type="scientific">Portunus trituberculatus</name>
    <name type="common">Swimming crab</name>
    <name type="synonym">Neptunus trituberculatus</name>
    <dbReference type="NCBI Taxonomy" id="210409"/>
    <lineage>
        <taxon>Eukaryota</taxon>
        <taxon>Metazoa</taxon>
        <taxon>Ecdysozoa</taxon>
        <taxon>Arthropoda</taxon>
        <taxon>Crustacea</taxon>
        <taxon>Multicrustacea</taxon>
        <taxon>Malacostraca</taxon>
        <taxon>Eumalacostraca</taxon>
        <taxon>Eucarida</taxon>
        <taxon>Decapoda</taxon>
        <taxon>Pleocyemata</taxon>
        <taxon>Brachyura</taxon>
        <taxon>Eubrachyura</taxon>
        <taxon>Portunoidea</taxon>
        <taxon>Portunidae</taxon>
        <taxon>Portuninae</taxon>
        <taxon>Portunus</taxon>
    </lineage>
</organism>
<feature type="region of interest" description="Disordered" evidence="1">
    <location>
        <begin position="72"/>
        <end position="105"/>
    </location>
</feature>
<accession>A0A5B7I429</accession>
<comment type="caution">
    <text evidence="2">The sequence shown here is derived from an EMBL/GenBank/DDBJ whole genome shotgun (WGS) entry which is preliminary data.</text>
</comment>
<dbReference type="PROSITE" id="PS51257">
    <property type="entry name" value="PROKAR_LIPOPROTEIN"/>
    <property type="match status" value="1"/>
</dbReference>
<name>A0A5B7I429_PORTR</name>
<proteinExistence type="predicted"/>
<evidence type="ECO:0000256" key="1">
    <source>
        <dbReference type="SAM" id="MobiDB-lite"/>
    </source>
</evidence>
<feature type="compositionally biased region" description="Pro residues" evidence="1">
    <location>
        <begin position="87"/>
        <end position="105"/>
    </location>
</feature>
<reference evidence="2 3" key="1">
    <citation type="submission" date="2019-05" db="EMBL/GenBank/DDBJ databases">
        <title>Another draft genome of Portunus trituberculatus and its Hox gene families provides insights of decapod evolution.</title>
        <authorList>
            <person name="Jeong J.-H."/>
            <person name="Song I."/>
            <person name="Kim S."/>
            <person name="Choi T."/>
            <person name="Kim D."/>
            <person name="Ryu S."/>
            <person name="Kim W."/>
        </authorList>
    </citation>
    <scope>NUCLEOTIDE SEQUENCE [LARGE SCALE GENOMIC DNA]</scope>
    <source>
        <tissue evidence="2">Muscle</tissue>
    </source>
</reference>
<sequence>MQNDKANDIQVFSVYIHFPCYSSSSSSSSSCSYCCCFSSIPSQRGINLTDRQTDVDGKAGLVPLSCLPPQGRAAHLPATNHFTLTPPHSPPLPSLPSPPPSPPQR</sequence>
<evidence type="ECO:0000313" key="2">
    <source>
        <dbReference type="EMBL" id="MPC77043.1"/>
    </source>
</evidence>
<gene>
    <name evidence="2" type="ORF">E2C01_071482</name>
</gene>
<evidence type="ECO:0000313" key="3">
    <source>
        <dbReference type="Proteomes" id="UP000324222"/>
    </source>
</evidence>
<dbReference type="EMBL" id="VSRR010044874">
    <property type="protein sequence ID" value="MPC77043.1"/>
    <property type="molecule type" value="Genomic_DNA"/>
</dbReference>
<dbReference type="Proteomes" id="UP000324222">
    <property type="component" value="Unassembled WGS sequence"/>
</dbReference>